<evidence type="ECO:0000256" key="9">
    <source>
        <dbReference type="ARBA" id="ARBA00023146"/>
    </source>
</evidence>
<dbReference type="PROSITE" id="PS50860">
    <property type="entry name" value="AA_TRNA_LIGASE_II_ALA"/>
    <property type="match status" value="1"/>
</dbReference>
<feature type="region of interest" description="Disordered" evidence="10">
    <location>
        <begin position="441"/>
        <end position="462"/>
    </location>
</feature>
<keyword evidence="6" id="KW-0067">ATP-binding</keyword>
<evidence type="ECO:0000256" key="8">
    <source>
        <dbReference type="ARBA" id="ARBA00022917"/>
    </source>
</evidence>
<protein>
    <recommendedName>
        <fullName evidence="2">alanine--tRNA ligase</fullName>
        <ecNumber evidence="2">6.1.1.7</ecNumber>
    </recommendedName>
</protein>
<evidence type="ECO:0000256" key="10">
    <source>
        <dbReference type="SAM" id="MobiDB-lite"/>
    </source>
</evidence>
<keyword evidence="7" id="KW-0694">RNA-binding</keyword>
<dbReference type="STRING" id="1802617.A2886_03355"/>
<keyword evidence="3" id="KW-0820">tRNA-binding</keyword>
<evidence type="ECO:0000256" key="5">
    <source>
        <dbReference type="ARBA" id="ARBA00022741"/>
    </source>
</evidence>
<dbReference type="GO" id="GO:0004813">
    <property type="term" value="F:alanine-tRNA ligase activity"/>
    <property type="evidence" value="ECO:0007669"/>
    <property type="project" value="UniProtKB-EC"/>
</dbReference>
<comment type="similarity">
    <text evidence="1">Belongs to the class-II aminoacyl-tRNA synthetase family.</text>
</comment>
<organism evidence="12 13">
    <name type="scientific">candidate division WWE3 bacterium RIFCSPHIGHO2_01_FULL_42_13</name>
    <dbReference type="NCBI Taxonomy" id="1802617"/>
    <lineage>
        <taxon>Bacteria</taxon>
        <taxon>Katanobacteria</taxon>
    </lineage>
</organism>
<proteinExistence type="inferred from homology"/>
<dbReference type="EC" id="6.1.1.7" evidence="2"/>
<dbReference type="Proteomes" id="UP000176608">
    <property type="component" value="Unassembled WGS sequence"/>
</dbReference>
<evidence type="ECO:0000259" key="11">
    <source>
        <dbReference type="PROSITE" id="PS50860"/>
    </source>
</evidence>
<dbReference type="GO" id="GO:0006419">
    <property type="term" value="P:alanyl-tRNA aminoacylation"/>
    <property type="evidence" value="ECO:0007669"/>
    <property type="project" value="InterPro"/>
</dbReference>
<keyword evidence="9" id="KW-0030">Aminoacyl-tRNA synthetase</keyword>
<name>A0A1F4UR51_UNCKA</name>
<dbReference type="GO" id="GO:0002161">
    <property type="term" value="F:aminoacyl-tRNA deacylase activity"/>
    <property type="evidence" value="ECO:0007669"/>
    <property type="project" value="TreeGrafter"/>
</dbReference>
<keyword evidence="8" id="KW-0648">Protein biosynthesis</keyword>
<gene>
    <name evidence="12" type="ORF">A2886_03355</name>
</gene>
<dbReference type="PANTHER" id="PTHR11777:SF9">
    <property type="entry name" value="ALANINE--TRNA LIGASE, CYTOPLASMIC"/>
    <property type="match status" value="1"/>
</dbReference>
<evidence type="ECO:0000256" key="1">
    <source>
        <dbReference type="ARBA" id="ARBA00008226"/>
    </source>
</evidence>
<accession>A0A1F4UR51</accession>
<dbReference type="GO" id="GO:0000049">
    <property type="term" value="F:tRNA binding"/>
    <property type="evidence" value="ECO:0007669"/>
    <property type="project" value="UniProtKB-KW"/>
</dbReference>
<comment type="caution">
    <text evidence="12">The sequence shown here is derived from an EMBL/GenBank/DDBJ whole genome shotgun (WGS) entry which is preliminary data.</text>
</comment>
<dbReference type="PRINTS" id="PR00980">
    <property type="entry name" value="TRNASYNTHALA"/>
</dbReference>
<dbReference type="InterPro" id="IPR045864">
    <property type="entry name" value="aa-tRNA-synth_II/BPL/LPL"/>
</dbReference>
<reference evidence="12 13" key="1">
    <citation type="journal article" date="2016" name="Nat. Commun.">
        <title>Thousands of microbial genomes shed light on interconnected biogeochemical processes in an aquifer system.</title>
        <authorList>
            <person name="Anantharaman K."/>
            <person name="Brown C.T."/>
            <person name="Hug L.A."/>
            <person name="Sharon I."/>
            <person name="Castelle C.J."/>
            <person name="Probst A.J."/>
            <person name="Thomas B.C."/>
            <person name="Singh A."/>
            <person name="Wilkins M.J."/>
            <person name="Karaoz U."/>
            <person name="Brodie E.L."/>
            <person name="Williams K.H."/>
            <person name="Hubbard S.S."/>
            <person name="Banfield J.F."/>
        </authorList>
    </citation>
    <scope>NUCLEOTIDE SEQUENCE [LARGE SCALE GENOMIC DNA]</scope>
</reference>
<dbReference type="Gene3D" id="3.30.930.10">
    <property type="entry name" value="Bira Bifunctional Protein, Domain 2"/>
    <property type="match status" value="1"/>
</dbReference>
<evidence type="ECO:0000313" key="12">
    <source>
        <dbReference type="EMBL" id="OGC47434.1"/>
    </source>
</evidence>
<evidence type="ECO:0000256" key="6">
    <source>
        <dbReference type="ARBA" id="ARBA00022840"/>
    </source>
</evidence>
<dbReference type="InterPro" id="IPR018162">
    <property type="entry name" value="Ala-tRNA-ligase_IIc_anticod-bd"/>
</dbReference>
<dbReference type="InterPro" id="IPR002318">
    <property type="entry name" value="Ala-tRNA-lgiase_IIc"/>
</dbReference>
<dbReference type="InterPro" id="IPR050058">
    <property type="entry name" value="Ala-tRNA_ligase"/>
</dbReference>
<keyword evidence="4" id="KW-0436">Ligase</keyword>
<dbReference type="EMBL" id="MEVA01000009">
    <property type="protein sequence ID" value="OGC47434.1"/>
    <property type="molecule type" value="Genomic_DNA"/>
</dbReference>
<dbReference type="GO" id="GO:0005524">
    <property type="term" value="F:ATP binding"/>
    <property type="evidence" value="ECO:0007669"/>
    <property type="project" value="UniProtKB-KW"/>
</dbReference>
<evidence type="ECO:0000256" key="2">
    <source>
        <dbReference type="ARBA" id="ARBA00013168"/>
    </source>
</evidence>
<dbReference type="SUPFAM" id="SSF55681">
    <property type="entry name" value="Class II aaRS and biotin synthetases"/>
    <property type="match status" value="1"/>
</dbReference>
<dbReference type="AlphaFoldDB" id="A0A1F4UR51"/>
<dbReference type="GO" id="GO:0005737">
    <property type="term" value="C:cytoplasm"/>
    <property type="evidence" value="ECO:0007669"/>
    <property type="project" value="InterPro"/>
</dbReference>
<evidence type="ECO:0000256" key="7">
    <source>
        <dbReference type="ARBA" id="ARBA00022884"/>
    </source>
</evidence>
<dbReference type="PANTHER" id="PTHR11777">
    <property type="entry name" value="ALANYL-TRNA SYNTHETASE"/>
    <property type="match status" value="1"/>
</dbReference>
<evidence type="ECO:0000313" key="13">
    <source>
        <dbReference type="Proteomes" id="UP000176608"/>
    </source>
</evidence>
<keyword evidence="5" id="KW-0547">Nucleotide-binding</keyword>
<dbReference type="InterPro" id="IPR018164">
    <property type="entry name" value="Ala-tRNA-synth_IIc_N"/>
</dbReference>
<feature type="domain" description="Alanyl-transfer RNA synthetases family profile" evidence="11">
    <location>
        <begin position="3"/>
        <end position="462"/>
    </location>
</feature>
<dbReference type="Pfam" id="PF01411">
    <property type="entry name" value="tRNA-synt_2c"/>
    <property type="match status" value="1"/>
</dbReference>
<dbReference type="CDD" id="cd00673">
    <property type="entry name" value="AlaRS_core"/>
    <property type="match status" value="1"/>
</dbReference>
<dbReference type="SUPFAM" id="SSF101353">
    <property type="entry name" value="Putative anticodon-binding domain of alanyl-tRNA synthetase (AlaRS)"/>
    <property type="match status" value="1"/>
</dbReference>
<dbReference type="InterPro" id="IPR018165">
    <property type="entry name" value="Ala-tRNA-synth_IIc_core"/>
</dbReference>
<evidence type="ECO:0000256" key="4">
    <source>
        <dbReference type="ARBA" id="ARBA00022598"/>
    </source>
</evidence>
<sequence length="462" mass="52531">MSLSSNEIREKYINYFKEKGHEMVPSAPLVLQNDPTTLFTGSGMQPMIKYLLGERYPSGSSRIVDSQKCFRAVDIDEVGNNRHTTFFEMLGNWSFGDYWKEEQLRWIFEFLVDELKLDPKKLFVTVFEGDEKNGIAKDTESAEIWERLFKEKDIEAKVGERIFYYGVEKNWWSRAGSPDVMPIGEPGGPDSEIFYEFDIEHDPKFGEKCHPNCDCGKYLEIANSVFMQFKKVGEGKFEKLPQQNVDFGGGLERIAAAVNDNADVFTTDLYAPLIQVIEDATGVKYVESGNKGKMQIVADHLKAATFLIDEGVIPTNKTQGYLLRRLIRRSVVKMYELGDGLYKVEDFGVLCGKVVDIYGVSFFRNPNIKELAREVVEGEVGKFGKSLEKGWKEIEKKEPSEIDAAFAFDLYQTHGFPFEITREILAEKDVVISEEAFKAEMEKHSNLSRSTSADTFKDSLGS</sequence>
<evidence type="ECO:0000256" key="3">
    <source>
        <dbReference type="ARBA" id="ARBA00022555"/>
    </source>
</evidence>